<dbReference type="Gene3D" id="3.90.25.10">
    <property type="entry name" value="UDP-galactose 4-epimerase, domain 1"/>
    <property type="match status" value="1"/>
</dbReference>
<dbReference type="Proteomes" id="UP000261174">
    <property type="component" value="Unassembled WGS sequence"/>
</dbReference>
<feature type="domain" description="NAD-dependent epimerase/dehydratase" evidence="2">
    <location>
        <begin position="7"/>
        <end position="240"/>
    </location>
</feature>
<dbReference type="EMBL" id="QTJV01000007">
    <property type="protein sequence ID" value="RFM33250.1"/>
    <property type="molecule type" value="Genomic_DNA"/>
</dbReference>
<evidence type="ECO:0000313" key="4">
    <source>
        <dbReference type="Proteomes" id="UP000261174"/>
    </source>
</evidence>
<accession>A0A3E1NZB4</accession>
<evidence type="ECO:0000256" key="1">
    <source>
        <dbReference type="ARBA" id="ARBA00007637"/>
    </source>
</evidence>
<proteinExistence type="inferred from homology"/>
<dbReference type="InterPro" id="IPR036291">
    <property type="entry name" value="NAD(P)-bd_dom_sf"/>
</dbReference>
<dbReference type="SUPFAM" id="SSF51735">
    <property type="entry name" value="NAD(P)-binding Rossmann-fold domains"/>
    <property type="match status" value="1"/>
</dbReference>
<protein>
    <submittedName>
        <fullName evidence="3">NAD-dependent epimerase/dehydratase family protein</fullName>
    </submittedName>
</protein>
<keyword evidence="4" id="KW-1185">Reference proteome</keyword>
<name>A0A3E1NZB4_9BACT</name>
<dbReference type="PANTHER" id="PTHR43000">
    <property type="entry name" value="DTDP-D-GLUCOSE 4,6-DEHYDRATASE-RELATED"/>
    <property type="match status" value="1"/>
</dbReference>
<evidence type="ECO:0000313" key="3">
    <source>
        <dbReference type="EMBL" id="RFM33250.1"/>
    </source>
</evidence>
<dbReference type="Pfam" id="PF01370">
    <property type="entry name" value="Epimerase"/>
    <property type="match status" value="1"/>
</dbReference>
<gene>
    <name evidence="3" type="ORF">DXN04_19685</name>
</gene>
<evidence type="ECO:0000259" key="2">
    <source>
        <dbReference type="Pfam" id="PF01370"/>
    </source>
</evidence>
<organism evidence="3 4">
    <name type="scientific">Chitinophaga silvisoli</name>
    <dbReference type="NCBI Taxonomy" id="2291814"/>
    <lineage>
        <taxon>Bacteria</taxon>
        <taxon>Pseudomonadati</taxon>
        <taxon>Bacteroidota</taxon>
        <taxon>Chitinophagia</taxon>
        <taxon>Chitinophagales</taxon>
        <taxon>Chitinophagaceae</taxon>
        <taxon>Chitinophaga</taxon>
    </lineage>
</organism>
<sequence length="342" mass="37867">MSKITSLVTGGAGFIGSHVVKHCLAMGHEVVVLDDLSGGFEDHIPAGAIFVQGSVSDDQLVTSLFEEYRFQYVYHLAAYAAEGLSHFIRRFNYNNNLIGSINLINESIKHKVKCFVFTSSIAVYGAGQLPMREEMVPMPEDPYGVSKFAVELDLKAAHEMFGLNYVVFRPHNVYGENQNIGDKYRNVIGIFMNQIMQGLPLTIFGDGEQTRAFSFIDDVAIPIANSVNIPEAYNEVFNIGADKPYTVNELAKVVGACFGVTPDIKYLAARNEVMHAYSDHTKAHRVFGEGSGVSLQDGIARMAEWAKEVGARKSKEFENIEIYEKLPQGWERKQPQAEGVPA</sequence>
<reference evidence="3 4" key="1">
    <citation type="submission" date="2018-08" db="EMBL/GenBank/DDBJ databases">
        <title>Chitinophaga sp. K20C18050901, a novel bacterium isolated from forest soil.</title>
        <authorList>
            <person name="Wang C."/>
        </authorList>
    </citation>
    <scope>NUCLEOTIDE SEQUENCE [LARGE SCALE GENOMIC DNA]</scope>
    <source>
        <strain evidence="3 4">K20C18050901</strain>
    </source>
</reference>
<dbReference type="RefSeq" id="WP_116855101.1">
    <property type="nucleotide sequence ID" value="NZ_QTJV01000007.1"/>
</dbReference>
<dbReference type="Gene3D" id="3.40.50.720">
    <property type="entry name" value="NAD(P)-binding Rossmann-like Domain"/>
    <property type="match status" value="1"/>
</dbReference>
<dbReference type="InterPro" id="IPR001509">
    <property type="entry name" value="Epimerase_deHydtase"/>
</dbReference>
<dbReference type="OrthoDB" id="9811743at2"/>
<comment type="caution">
    <text evidence="3">The sequence shown here is derived from an EMBL/GenBank/DDBJ whole genome shotgun (WGS) entry which is preliminary data.</text>
</comment>
<comment type="similarity">
    <text evidence="1">Belongs to the NAD(P)-dependent epimerase/dehydratase family.</text>
</comment>
<dbReference type="AlphaFoldDB" id="A0A3E1NZB4"/>